<reference evidence="2" key="1">
    <citation type="journal article" date="2019" name="Int. J. Syst. Evol. Microbiol.">
        <title>The Global Catalogue of Microorganisms (GCM) 10K type strain sequencing project: providing services to taxonomists for standard genome sequencing and annotation.</title>
        <authorList>
            <consortium name="The Broad Institute Genomics Platform"/>
            <consortium name="The Broad Institute Genome Sequencing Center for Infectious Disease"/>
            <person name="Wu L."/>
            <person name="Ma J."/>
        </authorList>
    </citation>
    <scope>NUCLEOTIDE SEQUENCE [LARGE SCALE GENOMIC DNA]</scope>
    <source>
        <strain evidence="2">CGMCC 4.7319</strain>
    </source>
</reference>
<evidence type="ECO:0000313" key="1">
    <source>
        <dbReference type="EMBL" id="GGN29279.1"/>
    </source>
</evidence>
<name>A0ABQ2IX79_9PSEU</name>
<gene>
    <name evidence="1" type="ORF">GCM10011609_86180</name>
</gene>
<dbReference type="Proteomes" id="UP000597656">
    <property type="component" value="Unassembled WGS sequence"/>
</dbReference>
<comment type="caution">
    <text evidence="1">The sequence shown here is derived from an EMBL/GenBank/DDBJ whole genome shotgun (WGS) entry which is preliminary data.</text>
</comment>
<evidence type="ECO:0000313" key="2">
    <source>
        <dbReference type="Proteomes" id="UP000597656"/>
    </source>
</evidence>
<protein>
    <submittedName>
        <fullName evidence="1">Uncharacterized protein</fullName>
    </submittedName>
</protein>
<keyword evidence="2" id="KW-1185">Reference proteome</keyword>
<accession>A0ABQ2IX79</accession>
<dbReference type="EMBL" id="BMNC01000030">
    <property type="protein sequence ID" value="GGN29279.1"/>
    <property type="molecule type" value="Genomic_DNA"/>
</dbReference>
<sequence length="479" mass="53973">MADGGAVGLWDRVTGQGRSRQPVVKRDEHEHERRFEPFIALREIPRAHEPVPFLGPRTFDRVPGYVFLCWDTAVGVLAAAYPVLGQSHLSRSLWVREFDPSIRCLIQVADRGFQAPDGPDVFDQSQRDNSDERRQLWRYFAQAIGQPAPYWPWDLNFQELIEQWKPGNDVVIAVPEQSPDMTPLLQLSALYEHGSPTHRVLTHYYLKGVRDASVGTRVALECLADSDDPDNNFFTGLRERLVLAARAPEAPAPDSLDDLGEHALRAVFSGLMERRDTLAVDAVRALRQWGVTEHMPFATLQRHRVENTVMLEEWLPRLQEVPGYLPNPGFAGLTTNVDRPGRRFLDPATGAPVLEGLDYRGEVEEYVTLLPRRLPATSPLAELIIDGDGHGNWIRVTDGTLYPAPAGEYDVSWGYRGSGYGPLVERLLDDITTPPIDRWIDPSHTELTALTKTKMNNGTVLTRAQLETAREQPKSRWDN</sequence>
<proteinExistence type="predicted"/>
<organism evidence="1 2">
    <name type="scientific">Lentzea pudingi</name>
    <dbReference type="NCBI Taxonomy" id="1789439"/>
    <lineage>
        <taxon>Bacteria</taxon>
        <taxon>Bacillati</taxon>
        <taxon>Actinomycetota</taxon>
        <taxon>Actinomycetes</taxon>
        <taxon>Pseudonocardiales</taxon>
        <taxon>Pseudonocardiaceae</taxon>
        <taxon>Lentzea</taxon>
    </lineage>
</organism>